<protein>
    <recommendedName>
        <fullName evidence="1">non-specific serine/threonine protein kinase</fullName>
        <ecNumber evidence="1">2.7.11.1</ecNumber>
    </recommendedName>
</protein>
<dbReference type="GeneID" id="59372308"/>
<dbReference type="InterPro" id="IPR011009">
    <property type="entry name" value="Kinase-like_dom_sf"/>
</dbReference>
<dbReference type="SMART" id="SM00220">
    <property type="entry name" value="S_TKc"/>
    <property type="match status" value="1"/>
</dbReference>
<evidence type="ECO:0000313" key="14">
    <source>
        <dbReference type="Proteomes" id="UP000623687"/>
    </source>
</evidence>
<dbReference type="FunFam" id="1.10.510.10:FF:000024">
    <property type="entry name" value="Probable serine/threonine-protein kinase cot-1"/>
    <property type="match status" value="1"/>
</dbReference>
<evidence type="ECO:0000256" key="5">
    <source>
        <dbReference type="ARBA" id="ARBA00022741"/>
    </source>
</evidence>
<dbReference type="InterPro" id="IPR045270">
    <property type="entry name" value="STKc_AGC"/>
</dbReference>
<name>A0A8H7DPI2_PLEOS</name>
<dbReference type="GO" id="GO:0004674">
    <property type="term" value="F:protein serine/threonine kinase activity"/>
    <property type="evidence" value="ECO:0007669"/>
    <property type="project" value="UniProtKB-KW"/>
</dbReference>
<keyword evidence="14" id="KW-1185">Reference proteome</keyword>
<dbReference type="InterPro" id="IPR000961">
    <property type="entry name" value="AGC-kinase_C"/>
</dbReference>
<evidence type="ECO:0000256" key="4">
    <source>
        <dbReference type="ARBA" id="ARBA00022679"/>
    </source>
</evidence>
<keyword evidence="5" id="KW-0547">Nucleotide-binding</keyword>
<comment type="catalytic activity">
    <reaction evidence="9">
        <text>L-seryl-[protein] + ATP = O-phospho-L-seryl-[protein] + ADP + H(+)</text>
        <dbReference type="Rhea" id="RHEA:17989"/>
        <dbReference type="Rhea" id="RHEA-COMP:9863"/>
        <dbReference type="Rhea" id="RHEA-COMP:11604"/>
        <dbReference type="ChEBI" id="CHEBI:15378"/>
        <dbReference type="ChEBI" id="CHEBI:29999"/>
        <dbReference type="ChEBI" id="CHEBI:30616"/>
        <dbReference type="ChEBI" id="CHEBI:83421"/>
        <dbReference type="ChEBI" id="CHEBI:456216"/>
        <dbReference type="EC" id="2.7.11.1"/>
    </reaction>
</comment>
<dbReference type="CDD" id="cd05123">
    <property type="entry name" value="STKc_AGC"/>
    <property type="match status" value="1"/>
</dbReference>
<keyword evidence="6" id="KW-0418">Kinase</keyword>
<evidence type="ECO:0000256" key="7">
    <source>
        <dbReference type="ARBA" id="ARBA00022840"/>
    </source>
</evidence>
<feature type="domain" description="AGC-kinase C-terminal" evidence="12">
    <location>
        <begin position="363"/>
        <end position="423"/>
    </location>
</feature>
<dbReference type="Gene3D" id="3.30.200.20">
    <property type="entry name" value="Phosphorylase Kinase, domain 1"/>
    <property type="match status" value="1"/>
</dbReference>
<dbReference type="Gene3D" id="1.10.510.10">
    <property type="entry name" value="Transferase(Phosphotransferase) domain 1"/>
    <property type="match status" value="1"/>
</dbReference>
<evidence type="ECO:0000259" key="12">
    <source>
        <dbReference type="PROSITE" id="PS51285"/>
    </source>
</evidence>
<feature type="compositionally biased region" description="Basic residues" evidence="10">
    <location>
        <begin position="461"/>
        <end position="473"/>
    </location>
</feature>
<dbReference type="Proteomes" id="UP000623687">
    <property type="component" value="Unassembled WGS sequence"/>
</dbReference>
<dbReference type="EC" id="2.7.11.1" evidence="1"/>
<dbReference type="Pfam" id="PF00069">
    <property type="entry name" value="Pkinase"/>
    <property type="match status" value="1"/>
</dbReference>
<evidence type="ECO:0000313" key="13">
    <source>
        <dbReference type="EMBL" id="KAF7416203.1"/>
    </source>
</evidence>
<dbReference type="SUPFAM" id="SSF56112">
    <property type="entry name" value="Protein kinase-like (PK-like)"/>
    <property type="match status" value="1"/>
</dbReference>
<evidence type="ECO:0000256" key="10">
    <source>
        <dbReference type="SAM" id="MobiDB-lite"/>
    </source>
</evidence>
<feature type="region of interest" description="Disordered" evidence="10">
    <location>
        <begin position="429"/>
        <end position="555"/>
    </location>
</feature>
<dbReference type="PROSITE" id="PS00108">
    <property type="entry name" value="PROTEIN_KINASE_ST"/>
    <property type="match status" value="1"/>
</dbReference>
<sequence>MFPAPQQPQQPRIVPRDHRQNFDAMHRYPCLKENFPVTVKTTPRCPELIQNGIVMEDVLYRRRNKAPYPSKSAADPPIRTPCAMEMFMVKDILGKGAFGVVYLAEDRVRGSRHAIKTISKQCSPVEHELVLNEQRLMRELGDNPWFVNLDASWHDIKCYYLAMPFVSGGDLDGEVQRCGRLEPARALFYTAELVIALQTLHGLGIMHRDIKLANILLKGDGHIVLSDFGLSKRFAKPSVIGGAVLPWSWMSRPKTPEEREMYYAHEGCGTPQTMAPEIIQGKPYTFEVDYWALAVVMHLMLIGRAPFEGRRADLIRQILYGPLVFRDNDVISPSAKGLLRRMLEKDPDDRLLRTSIKKHAYFAAVDWDRLERREVAPPYVPQPYVPSSRAAPTGYAPGIPFAPHEDPAPGFNFMSATVRSAIALFTRSRSRVASTPVPAPPAPPAPRQRVSSAPTPAHPQSRSRSHSRSRPHQPHPAPPLSRSRGASTSTRPPAGTRSRSRSRSRHPVPPVPPVPPLPPLPPVPPVPPLPRSCRTTGPSPAASALPTPPASRNVNAKVAGRGTATEAGARSYGPKVTAFLSRWVRPSRAAGQAGVGGAGAGKASVPIWHAWHSATSAGSSHSGSASGAPRSDDPAGNAAPSPTSSGFMCRIRLWTRKIWSATGSTSA</sequence>
<evidence type="ECO:0000256" key="9">
    <source>
        <dbReference type="ARBA" id="ARBA00048679"/>
    </source>
</evidence>
<dbReference type="PANTHER" id="PTHR24351">
    <property type="entry name" value="RIBOSOMAL PROTEIN S6 KINASE"/>
    <property type="match status" value="1"/>
</dbReference>
<reference evidence="13" key="1">
    <citation type="submission" date="2019-07" db="EMBL/GenBank/DDBJ databases">
        <authorList>
            <person name="Palmer J.M."/>
        </authorList>
    </citation>
    <scope>NUCLEOTIDE SEQUENCE</scope>
    <source>
        <strain evidence="13">PC9</strain>
    </source>
</reference>
<comment type="catalytic activity">
    <reaction evidence="8">
        <text>L-threonyl-[protein] + ATP = O-phospho-L-threonyl-[protein] + ADP + H(+)</text>
        <dbReference type="Rhea" id="RHEA:46608"/>
        <dbReference type="Rhea" id="RHEA-COMP:11060"/>
        <dbReference type="Rhea" id="RHEA-COMP:11605"/>
        <dbReference type="ChEBI" id="CHEBI:15378"/>
        <dbReference type="ChEBI" id="CHEBI:30013"/>
        <dbReference type="ChEBI" id="CHEBI:30616"/>
        <dbReference type="ChEBI" id="CHEBI:61977"/>
        <dbReference type="ChEBI" id="CHEBI:456216"/>
        <dbReference type="EC" id="2.7.11.1"/>
    </reaction>
</comment>
<evidence type="ECO:0000256" key="6">
    <source>
        <dbReference type="ARBA" id="ARBA00022777"/>
    </source>
</evidence>
<keyword evidence="4" id="KW-0808">Transferase</keyword>
<dbReference type="AlphaFoldDB" id="A0A8H7DPI2"/>
<gene>
    <name evidence="13" type="ORF">PC9H_002467</name>
</gene>
<feature type="compositionally biased region" description="Low complexity" evidence="10">
    <location>
        <begin position="447"/>
        <end position="460"/>
    </location>
</feature>
<feature type="domain" description="Protein kinase" evidence="11">
    <location>
        <begin position="87"/>
        <end position="362"/>
    </location>
</feature>
<comment type="caution">
    <text evidence="13">The sequence shown here is derived from an EMBL/GenBank/DDBJ whole genome shotgun (WGS) entry which is preliminary data.</text>
</comment>
<evidence type="ECO:0000259" key="11">
    <source>
        <dbReference type="PROSITE" id="PS50011"/>
    </source>
</evidence>
<feature type="region of interest" description="Disordered" evidence="10">
    <location>
        <begin position="615"/>
        <end position="645"/>
    </location>
</feature>
<feature type="compositionally biased region" description="Low complexity" evidence="10">
    <location>
        <begin position="535"/>
        <end position="545"/>
    </location>
</feature>
<dbReference type="InterPro" id="IPR000719">
    <property type="entry name" value="Prot_kinase_dom"/>
</dbReference>
<feature type="compositionally biased region" description="Low complexity" evidence="10">
    <location>
        <begin position="615"/>
        <end position="628"/>
    </location>
</feature>
<dbReference type="PROSITE" id="PS51285">
    <property type="entry name" value="AGC_KINASE_CTER"/>
    <property type="match status" value="1"/>
</dbReference>
<evidence type="ECO:0000256" key="8">
    <source>
        <dbReference type="ARBA" id="ARBA00047899"/>
    </source>
</evidence>
<evidence type="ECO:0000256" key="3">
    <source>
        <dbReference type="ARBA" id="ARBA00022553"/>
    </source>
</evidence>
<evidence type="ECO:0000256" key="1">
    <source>
        <dbReference type="ARBA" id="ARBA00012513"/>
    </source>
</evidence>
<dbReference type="GO" id="GO:0007010">
    <property type="term" value="P:cytoskeleton organization"/>
    <property type="evidence" value="ECO:0007669"/>
    <property type="project" value="UniProtKB-ARBA"/>
</dbReference>
<feature type="compositionally biased region" description="Low complexity" evidence="10">
    <location>
        <begin position="487"/>
        <end position="497"/>
    </location>
</feature>
<keyword evidence="3" id="KW-0597">Phosphoprotein</keyword>
<proteinExistence type="predicted"/>
<dbReference type="GO" id="GO:0005524">
    <property type="term" value="F:ATP binding"/>
    <property type="evidence" value="ECO:0007669"/>
    <property type="project" value="UniProtKB-KW"/>
</dbReference>
<dbReference type="InterPro" id="IPR008271">
    <property type="entry name" value="Ser/Thr_kinase_AS"/>
</dbReference>
<accession>A0A8H7DPI2</accession>
<keyword evidence="2" id="KW-0723">Serine/threonine-protein kinase</keyword>
<dbReference type="EMBL" id="JACETU010000011">
    <property type="protein sequence ID" value="KAF7416203.1"/>
    <property type="molecule type" value="Genomic_DNA"/>
</dbReference>
<organism evidence="13 14">
    <name type="scientific">Pleurotus ostreatus</name>
    <name type="common">Oyster mushroom</name>
    <name type="synonym">White-rot fungus</name>
    <dbReference type="NCBI Taxonomy" id="5322"/>
    <lineage>
        <taxon>Eukaryota</taxon>
        <taxon>Fungi</taxon>
        <taxon>Dikarya</taxon>
        <taxon>Basidiomycota</taxon>
        <taxon>Agaricomycotina</taxon>
        <taxon>Agaricomycetes</taxon>
        <taxon>Agaricomycetidae</taxon>
        <taxon>Agaricales</taxon>
        <taxon>Pleurotineae</taxon>
        <taxon>Pleurotaceae</taxon>
        <taxon>Pleurotus</taxon>
    </lineage>
</organism>
<dbReference type="VEuPathDB" id="FungiDB:PC9H_002467"/>
<feature type="compositionally biased region" description="Pro residues" evidence="10">
    <location>
        <begin position="437"/>
        <end position="446"/>
    </location>
</feature>
<keyword evidence="7" id="KW-0067">ATP-binding</keyword>
<dbReference type="PROSITE" id="PS50011">
    <property type="entry name" value="PROTEIN_KINASE_DOM"/>
    <property type="match status" value="1"/>
</dbReference>
<feature type="compositionally biased region" description="Pro residues" evidence="10">
    <location>
        <begin position="507"/>
        <end position="530"/>
    </location>
</feature>
<dbReference type="OrthoDB" id="68483at2759"/>
<dbReference type="RefSeq" id="XP_036625750.1">
    <property type="nucleotide sequence ID" value="XM_036772104.1"/>
</dbReference>
<evidence type="ECO:0000256" key="2">
    <source>
        <dbReference type="ARBA" id="ARBA00022527"/>
    </source>
</evidence>